<keyword evidence="3" id="KW-1185">Reference proteome</keyword>
<gene>
    <name evidence="2" type="ORF">AKJ09_03142</name>
</gene>
<evidence type="ECO:0000256" key="1">
    <source>
        <dbReference type="SAM" id="MobiDB-lite"/>
    </source>
</evidence>
<dbReference type="STRING" id="1391654.AKJ09_03142"/>
<reference evidence="2 3" key="1">
    <citation type="submission" date="2015-08" db="EMBL/GenBank/DDBJ databases">
        <authorList>
            <person name="Babu N.S."/>
            <person name="Beckwith C.J."/>
            <person name="Beseler K.G."/>
            <person name="Brison A."/>
            <person name="Carone J.V."/>
            <person name="Caskin T.P."/>
            <person name="Diamond M."/>
            <person name="Durham M.E."/>
            <person name="Foxe J.M."/>
            <person name="Go M."/>
            <person name="Henderson B.A."/>
            <person name="Jones I.B."/>
            <person name="McGettigan J.A."/>
            <person name="Micheletti S.J."/>
            <person name="Nasrallah M.E."/>
            <person name="Ortiz D."/>
            <person name="Piller C.R."/>
            <person name="Privatt S.R."/>
            <person name="Schneider S.L."/>
            <person name="Sharp S."/>
            <person name="Smith T.C."/>
            <person name="Stanton J.D."/>
            <person name="Ullery H.E."/>
            <person name="Wilson R.J."/>
            <person name="Serrano M.G."/>
            <person name="Buck G."/>
            <person name="Lee V."/>
            <person name="Wang Y."/>
            <person name="Carvalho R."/>
            <person name="Voegtly L."/>
            <person name="Shi R."/>
            <person name="Duckworth R."/>
            <person name="Johnson A."/>
            <person name="Loviza R."/>
            <person name="Walstead R."/>
            <person name="Shah Z."/>
            <person name="Kiflezghi M."/>
            <person name="Wade K."/>
            <person name="Ball S.L."/>
            <person name="Bradley K.W."/>
            <person name="Asai D.J."/>
            <person name="Bowman C.A."/>
            <person name="Russell D.A."/>
            <person name="Pope W.H."/>
            <person name="Jacobs-Sera D."/>
            <person name="Hendrix R.W."/>
            <person name="Hatfull G.F."/>
        </authorList>
    </citation>
    <scope>NUCLEOTIDE SEQUENCE [LARGE SCALE GENOMIC DNA]</scope>
    <source>
        <strain evidence="2 3">DSM 27648</strain>
    </source>
</reference>
<evidence type="ECO:0000313" key="3">
    <source>
        <dbReference type="Proteomes" id="UP000064967"/>
    </source>
</evidence>
<sequence>MPNSFTAPRSRASNRRFRETKTPVARHKASAGSFVALMYPVTSRETKTPLGRGEASGGFFVALM</sequence>
<name>A0A0K1PSG6_9BACT</name>
<dbReference type="EMBL" id="CP012333">
    <property type="protein sequence ID" value="AKU96478.1"/>
    <property type="molecule type" value="Genomic_DNA"/>
</dbReference>
<feature type="region of interest" description="Disordered" evidence="1">
    <location>
        <begin position="1"/>
        <end position="25"/>
    </location>
</feature>
<accession>A0A0K1PSG6</accession>
<protein>
    <submittedName>
        <fullName evidence="2">Uncharacterized protein</fullName>
    </submittedName>
</protein>
<evidence type="ECO:0000313" key="2">
    <source>
        <dbReference type="EMBL" id="AKU96478.1"/>
    </source>
</evidence>
<dbReference type="AlphaFoldDB" id="A0A0K1PSG6"/>
<dbReference type="KEGG" id="llu:AKJ09_03142"/>
<proteinExistence type="predicted"/>
<organism evidence="2 3">
    <name type="scientific">Labilithrix luteola</name>
    <dbReference type="NCBI Taxonomy" id="1391654"/>
    <lineage>
        <taxon>Bacteria</taxon>
        <taxon>Pseudomonadati</taxon>
        <taxon>Myxococcota</taxon>
        <taxon>Polyangia</taxon>
        <taxon>Polyangiales</taxon>
        <taxon>Labilitrichaceae</taxon>
        <taxon>Labilithrix</taxon>
    </lineage>
</organism>
<dbReference type="Proteomes" id="UP000064967">
    <property type="component" value="Chromosome"/>
</dbReference>